<comment type="caution">
    <text evidence="10">The sequence shown here is derived from an EMBL/GenBank/DDBJ whole genome shotgun (WGS) entry which is preliminary data.</text>
</comment>
<dbReference type="GO" id="GO:0006508">
    <property type="term" value="P:proteolysis"/>
    <property type="evidence" value="ECO:0007669"/>
    <property type="project" value="UniProtKB-KW"/>
</dbReference>
<dbReference type="eggNOG" id="ENOG502RYKG">
    <property type="taxonomic scope" value="Eukaryota"/>
</dbReference>
<evidence type="ECO:0000256" key="4">
    <source>
        <dbReference type="ARBA" id="ARBA00022729"/>
    </source>
</evidence>
<keyword evidence="6" id="KW-0862">Zinc</keyword>
<evidence type="ECO:0000256" key="2">
    <source>
        <dbReference type="ARBA" id="ARBA00022670"/>
    </source>
</evidence>
<evidence type="ECO:0000259" key="9">
    <source>
        <dbReference type="Pfam" id="PF05572"/>
    </source>
</evidence>
<evidence type="ECO:0000256" key="8">
    <source>
        <dbReference type="ARBA" id="ARBA00023157"/>
    </source>
</evidence>
<dbReference type="VEuPathDB" id="FungiDB:CC1G_05799"/>
<dbReference type="GO" id="GO:0008237">
    <property type="term" value="F:metallopeptidase activity"/>
    <property type="evidence" value="ECO:0007669"/>
    <property type="project" value="UniProtKB-KW"/>
</dbReference>
<evidence type="ECO:0000256" key="1">
    <source>
        <dbReference type="ARBA" id="ARBA00008721"/>
    </source>
</evidence>
<dbReference type="PANTHER" id="PTHR47466:SF1">
    <property type="entry name" value="METALLOPROTEASE MEP1 (AFU_ORTHOLOGUE AFUA_1G07730)-RELATED"/>
    <property type="match status" value="1"/>
</dbReference>
<comment type="similarity">
    <text evidence="1">Belongs to the peptidase M43B family.</text>
</comment>
<dbReference type="OMA" id="HIIATNM"/>
<accession>A8NLD9</accession>
<dbReference type="OrthoDB" id="536211at2759"/>
<dbReference type="AlphaFoldDB" id="A8NLD9"/>
<dbReference type="PANTHER" id="PTHR47466">
    <property type="match status" value="1"/>
</dbReference>
<dbReference type="InterPro" id="IPR008754">
    <property type="entry name" value="Peptidase_M43"/>
</dbReference>
<dbReference type="InterPro" id="IPR024079">
    <property type="entry name" value="MetalloPept_cat_dom_sf"/>
</dbReference>
<dbReference type="GeneID" id="6011179"/>
<dbReference type="InParanoid" id="A8NLD9"/>
<feature type="domain" description="Peptidase M43 pregnancy-associated plasma-A" evidence="9">
    <location>
        <begin position="156"/>
        <end position="245"/>
    </location>
</feature>
<dbReference type="HOGENOM" id="CLU_048726_2_0_1"/>
<keyword evidence="8" id="KW-1015">Disulfide bond</keyword>
<dbReference type="SUPFAM" id="SSF55486">
    <property type="entry name" value="Metalloproteases ('zincins'), catalytic domain"/>
    <property type="match status" value="1"/>
</dbReference>
<dbReference type="CDD" id="cd04275">
    <property type="entry name" value="ZnMc_pappalysin_like"/>
    <property type="match status" value="1"/>
</dbReference>
<proteinExistence type="inferred from homology"/>
<dbReference type="GO" id="GO:0046872">
    <property type="term" value="F:metal ion binding"/>
    <property type="evidence" value="ECO:0007669"/>
    <property type="project" value="UniProtKB-KW"/>
</dbReference>
<dbReference type="RefSeq" id="XP_001834662.2">
    <property type="nucleotide sequence ID" value="XM_001834610.2"/>
</dbReference>
<evidence type="ECO:0000256" key="5">
    <source>
        <dbReference type="ARBA" id="ARBA00022801"/>
    </source>
</evidence>
<dbReference type="KEGG" id="cci:CC1G_05799"/>
<protein>
    <submittedName>
        <fullName evidence="10">Metalloprotease</fullName>
    </submittedName>
</protein>
<dbReference type="Proteomes" id="UP000001861">
    <property type="component" value="Unassembled WGS sequence"/>
</dbReference>
<dbReference type="Pfam" id="PF05572">
    <property type="entry name" value="Peptidase_M43"/>
    <property type="match status" value="1"/>
</dbReference>
<keyword evidence="4" id="KW-0732">Signal</keyword>
<evidence type="ECO:0000256" key="6">
    <source>
        <dbReference type="ARBA" id="ARBA00022833"/>
    </source>
</evidence>
<keyword evidence="7 10" id="KW-0482">Metalloprotease</keyword>
<keyword evidence="2" id="KW-0645">Protease</keyword>
<organism evidence="10 11">
    <name type="scientific">Coprinopsis cinerea (strain Okayama-7 / 130 / ATCC MYA-4618 / FGSC 9003)</name>
    <name type="common">Inky cap fungus</name>
    <name type="synonym">Hormographiella aspergillata</name>
    <dbReference type="NCBI Taxonomy" id="240176"/>
    <lineage>
        <taxon>Eukaryota</taxon>
        <taxon>Fungi</taxon>
        <taxon>Dikarya</taxon>
        <taxon>Basidiomycota</taxon>
        <taxon>Agaricomycotina</taxon>
        <taxon>Agaricomycetes</taxon>
        <taxon>Agaricomycetidae</taxon>
        <taxon>Agaricales</taxon>
        <taxon>Agaricineae</taxon>
        <taxon>Psathyrellaceae</taxon>
        <taxon>Coprinopsis</taxon>
    </lineage>
</organism>
<evidence type="ECO:0000313" key="10">
    <source>
        <dbReference type="EMBL" id="EAU87110.2"/>
    </source>
</evidence>
<dbReference type="EMBL" id="AACS02000012">
    <property type="protein sequence ID" value="EAU87110.2"/>
    <property type="molecule type" value="Genomic_DNA"/>
</dbReference>
<sequence length="251" mass="27895">MRKAKAAGFNATVSFPAITIPVHFHIIATNMTYEGGWNSKEDVEAQMRVLNEDFRDASVSFEVTQVDRIVNSTWYWEVGLGDPISDEMKLKLKTGGPETLNVFTTSLLPLSNMTSGYASFPWLYSDIGSPVLGGPHRDGVTMDHKVFYGGAFEGVNDGRYLTHEVGHWVGLYHTFEGGCDGPGDFVDDTPAQAEKSDVFDFECVPHDSCPHLPGVDLKSNFMDYSNPVCQKSFTPGQILRMRNSLQMFRGY</sequence>
<evidence type="ECO:0000313" key="11">
    <source>
        <dbReference type="Proteomes" id="UP000001861"/>
    </source>
</evidence>
<evidence type="ECO:0000256" key="7">
    <source>
        <dbReference type="ARBA" id="ARBA00023049"/>
    </source>
</evidence>
<reference evidence="10 11" key="1">
    <citation type="journal article" date="2010" name="Proc. Natl. Acad. Sci. U.S.A.">
        <title>Insights into evolution of multicellular fungi from the assembled chromosomes of the mushroom Coprinopsis cinerea (Coprinus cinereus).</title>
        <authorList>
            <person name="Stajich J.E."/>
            <person name="Wilke S.K."/>
            <person name="Ahren D."/>
            <person name="Au C.H."/>
            <person name="Birren B.W."/>
            <person name="Borodovsky M."/>
            <person name="Burns C."/>
            <person name="Canback B."/>
            <person name="Casselton L.A."/>
            <person name="Cheng C.K."/>
            <person name="Deng J."/>
            <person name="Dietrich F.S."/>
            <person name="Fargo D.C."/>
            <person name="Farman M.L."/>
            <person name="Gathman A.C."/>
            <person name="Goldberg J."/>
            <person name="Guigo R."/>
            <person name="Hoegger P.J."/>
            <person name="Hooker J.B."/>
            <person name="Huggins A."/>
            <person name="James T.Y."/>
            <person name="Kamada T."/>
            <person name="Kilaru S."/>
            <person name="Kodira C."/>
            <person name="Kues U."/>
            <person name="Kupfer D."/>
            <person name="Kwan H.S."/>
            <person name="Lomsadze A."/>
            <person name="Li W."/>
            <person name="Lilly W.W."/>
            <person name="Ma L.J."/>
            <person name="Mackey A.J."/>
            <person name="Manning G."/>
            <person name="Martin F."/>
            <person name="Muraguchi H."/>
            <person name="Natvig D.O."/>
            <person name="Palmerini H."/>
            <person name="Ramesh M.A."/>
            <person name="Rehmeyer C.J."/>
            <person name="Roe B.A."/>
            <person name="Shenoy N."/>
            <person name="Stanke M."/>
            <person name="Ter-Hovhannisyan V."/>
            <person name="Tunlid A."/>
            <person name="Velagapudi R."/>
            <person name="Vision T.J."/>
            <person name="Zeng Q."/>
            <person name="Zolan M.E."/>
            <person name="Pukkila P.J."/>
        </authorList>
    </citation>
    <scope>NUCLEOTIDE SEQUENCE [LARGE SCALE GENOMIC DNA]</scope>
    <source>
        <strain evidence="11">Okayama-7 / 130 / ATCC MYA-4618 / FGSC 9003</strain>
    </source>
</reference>
<name>A8NLD9_COPC7</name>
<gene>
    <name evidence="10" type="ORF">CC1G_05799</name>
</gene>
<keyword evidence="11" id="KW-1185">Reference proteome</keyword>
<keyword evidence="3" id="KW-0479">Metal-binding</keyword>
<evidence type="ECO:0000256" key="3">
    <source>
        <dbReference type="ARBA" id="ARBA00022723"/>
    </source>
</evidence>
<dbReference type="Gene3D" id="3.40.390.10">
    <property type="entry name" value="Collagenase (Catalytic Domain)"/>
    <property type="match status" value="1"/>
</dbReference>
<keyword evidence="5" id="KW-0378">Hydrolase</keyword>